<evidence type="ECO:0000256" key="1">
    <source>
        <dbReference type="SAM" id="Coils"/>
    </source>
</evidence>
<keyword evidence="1" id="KW-0175">Coiled coil</keyword>
<comment type="caution">
    <text evidence="2">The sequence shown here is derived from an EMBL/GenBank/DDBJ whole genome shotgun (WGS) entry which is preliminary data.</text>
</comment>
<gene>
    <name evidence="2" type="ORF">PDIGIT_LOCUS1302</name>
</gene>
<protein>
    <submittedName>
        <fullName evidence="2">Uncharacterized protein</fullName>
    </submittedName>
</protein>
<dbReference type="Proteomes" id="UP001152607">
    <property type="component" value="Unassembled WGS sequence"/>
</dbReference>
<feature type="coiled-coil region" evidence="1">
    <location>
        <begin position="357"/>
        <end position="384"/>
    </location>
</feature>
<evidence type="ECO:0000313" key="2">
    <source>
        <dbReference type="EMBL" id="CAI6259867.1"/>
    </source>
</evidence>
<dbReference type="AlphaFoldDB" id="A0A9W4U392"/>
<dbReference type="EMBL" id="CAOQHR010000001">
    <property type="protein sequence ID" value="CAI6259867.1"/>
    <property type="molecule type" value="Genomic_DNA"/>
</dbReference>
<dbReference type="OrthoDB" id="3799016at2759"/>
<keyword evidence="3" id="KW-1185">Reference proteome</keyword>
<name>A0A9W4U392_9PLEO</name>
<organism evidence="2 3">
    <name type="scientific">Periconia digitata</name>
    <dbReference type="NCBI Taxonomy" id="1303443"/>
    <lineage>
        <taxon>Eukaryota</taxon>
        <taxon>Fungi</taxon>
        <taxon>Dikarya</taxon>
        <taxon>Ascomycota</taxon>
        <taxon>Pezizomycotina</taxon>
        <taxon>Dothideomycetes</taxon>
        <taxon>Pleosporomycetidae</taxon>
        <taxon>Pleosporales</taxon>
        <taxon>Massarineae</taxon>
        <taxon>Periconiaceae</taxon>
        <taxon>Periconia</taxon>
    </lineage>
</organism>
<proteinExistence type="predicted"/>
<accession>A0A9W4U392</accession>
<reference evidence="2" key="1">
    <citation type="submission" date="2023-01" db="EMBL/GenBank/DDBJ databases">
        <authorList>
            <person name="Van Ghelder C."/>
            <person name="Rancurel C."/>
        </authorList>
    </citation>
    <scope>NUCLEOTIDE SEQUENCE</scope>
    <source>
        <strain evidence="2">CNCM I-4278</strain>
    </source>
</reference>
<sequence length="423" mass="47780">MLTCNLMRPSPVDVTSPNMLIPTWFLWPSTIPSCSSFTLYPDFANILAWNHPTVAHSSPTSRALRIHYIYLFFLPCLSCLPPETFFTAIWPTFNLDNKMSSTTKVANNRPWTPPDLDFRYLDDPFGPTSPVGENAAKPTRTHAARLEDSGYVGQEQDNIPQQYAHYPDAHPHAKPVRTPDPQAHLGPQYPHTPDSAQIPFHPEGQASPLCPIPPLPPMPWDKSEDLSPVQDALSSCISTLEGLIKTRQPTDDQMDFLVARFEEMTQCLSAPEPQSRQSDEHLFFEFEQPVSLATTPKEDQEAAATTTNGDVPQEADPAEAYMLEVAKYIEDVSKYTGHLRKRLEETKKLNTVSTDIIKDLRTLLKQQYRQLDEYKKRASVLEEKATQVTLPQDKPKPKPTQSRGFWASVGYALDSVGDMWLEW</sequence>
<evidence type="ECO:0000313" key="3">
    <source>
        <dbReference type="Proteomes" id="UP001152607"/>
    </source>
</evidence>